<dbReference type="AlphaFoldDB" id="T1ADE8"/>
<accession>T1ADE8</accession>
<comment type="caution">
    <text evidence="1">The sequence shown here is derived from an EMBL/GenBank/DDBJ whole genome shotgun (WGS) entry which is preliminary data.</text>
</comment>
<protein>
    <submittedName>
        <fullName evidence="1">IS1537 transposase</fullName>
    </submittedName>
</protein>
<name>T1ADE8_9ZZZZ</name>
<reference evidence="1" key="2">
    <citation type="journal article" date="2014" name="ISME J.">
        <title>Microbial stratification in low pH oxic and suboxic macroscopic growths along an acid mine drainage.</title>
        <authorList>
            <person name="Mendez-Garcia C."/>
            <person name="Mesa V."/>
            <person name="Sprenger R.R."/>
            <person name="Richter M."/>
            <person name="Diez M.S."/>
            <person name="Solano J."/>
            <person name="Bargiela R."/>
            <person name="Golyshina O.V."/>
            <person name="Manteca A."/>
            <person name="Ramos J.L."/>
            <person name="Gallego J.R."/>
            <person name="Llorente I."/>
            <person name="Martins Dos Santos V.A."/>
            <person name="Jensen O.N."/>
            <person name="Pelaez A.I."/>
            <person name="Sanchez J."/>
            <person name="Ferrer M."/>
        </authorList>
    </citation>
    <scope>NUCLEOTIDE SEQUENCE</scope>
</reference>
<sequence length="120" mass="13898">MGKLEVPEGWVLQAFRFCLDEERPSPVVSSHTGASRFAYNWANRLVEDQLHARDAYRVLALRQGATVEEAITFSRIMVPVPWSQAQMRRIWNQEKDFVTARDGAEHQAAVEHIRSRNIYE</sequence>
<proteinExistence type="predicted"/>
<feature type="non-terminal residue" evidence="1">
    <location>
        <position position="120"/>
    </location>
</feature>
<reference evidence="1" key="1">
    <citation type="submission" date="2013-08" db="EMBL/GenBank/DDBJ databases">
        <authorList>
            <person name="Mendez C."/>
            <person name="Richter M."/>
            <person name="Ferrer M."/>
            <person name="Sanchez J."/>
        </authorList>
    </citation>
    <scope>NUCLEOTIDE SEQUENCE</scope>
</reference>
<evidence type="ECO:0000313" key="1">
    <source>
        <dbReference type="EMBL" id="EQD54658.1"/>
    </source>
</evidence>
<organism evidence="1">
    <name type="scientific">mine drainage metagenome</name>
    <dbReference type="NCBI Taxonomy" id="410659"/>
    <lineage>
        <taxon>unclassified sequences</taxon>
        <taxon>metagenomes</taxon>
        <taxon>ecological metagenomes</taxon>
    </lineage>
</organism>
<dbReference type="EMBL" id="AUZX01008750">
    <property type="protein sequence ID" value="EQD54658.1"/>
    <property type="molecule type" value="Genomic_DNA"/>
</dbReference>
<gene>
    <name evidence="1" type="ORF">B1A_12113</name>
</gene>